<gene>
    <name evidence="3" type="ORF">C8F04DRAFT_1183942</name>
</gene>
<proteinExistence type="predicted"/>
<feature type="transmembrane region" description="Helical" evidence="2">
    <location>
        <begin position="497"/>
        <end position="515"/>
    </location>
</feature>
<evidence type="ECO:0000313" key="3">
    <source>
        <dbReference type="EMBL" id="KAJ7033756.1"/>
    </source>
</evidence>
<feature type="region of interest" description="Disordered" evidence="1">
    <location>
        <begin position="253"/>
        <end position="305"/>
    </location>
</feature>
<reference evidence="3" key="1">
    <citation type="submission" date="2023-03" db="EMBL/GenBank/DDBJ databases">
        <title>Massive genome expansion in bonnet fungi (Mycena s.s.) driven by repeated elements and novel gene families across ecological guilds.</title>
        <authorList>
            <consortium name="Lawrence Berkeley National Laboratory"/>
            <person name="Harder C.B."/>
            <person name="Miyauchi S."/>
            <person name="Viragh M."/>
            <person name="Kuo A."/>
            <person name="Thoen E."/>
            <person name="Andreopoulos B."/>
            <person name="Lu D."/>
            <person name="Skrede I."/>
            <person name="Drula E."/>
            <person name="Henrissat B."/>
            <person name="Morin E."/>
            <person name="Kohler A."/>
            <person name="Barry K."/>
            <person name="LaButti K."/>
            <person name="Morin E."/>
            <person name="Salamov A."/>
            <person name="Lipzen A."/>
            <person name="Mereny Z."/>
            <person name="Hegedus B."/>
            <person name="Baldrian P."/>
            <person name="Stursova M."/>
            <person name="Weitz H."/>
            <person name="Taylor A."/>
            <person name="Grigoriev I.V."/>
            <person name="Nagy L.G."/>
            <person name="Martin F."/>
            <person name="Kauserud H."/>
        </authorList>
    </citation>
    <scope>NUCLEOTIDE SEQUENCE</scope>
    <source>
        <strain evidence="3">CBHHK200</strain>
    </source>
</reference>
<protein>
    <submittedName>
        <fullName evidence="3">Uncharacterized protein</fullName>
    </submittedName>
</protein>
<feature type="compositionally biased region" description="Acidic residues" evidence="1">
    <location>
        <begin position="411"/>
        <end position="421"/>
    </location>
</feature>
<keyword evidence="4" id="KW-1185">Reference proteome</keyword>
<evidence type="ECO:0000256" key="2">
    <source>
        <dbReference type="SAM" id="Phobius"/>
    </source>
</evidence>
<accession>A0AAD6X3Q8</accession>
<keyword evidence="2" id="KW-0472">Membrane</keyword>
<dbReference type="Proteomes" id="UP001218188">
    <property type="component" value="Unassembled WGS sequence"/>
</dbReference>
<sequence>MINEEPLTRPSVALSGLLCLPGCPGVCGTHDLASVKTLSGCHRSPRAFTAAELSTISHTAGSGLNSAVLDPAPNSFKILFETRGHPLTFSGCKLFGDLAPILFYPSRSIFPPAVYCIRQLLLFGSQSAVSAWSNLGFEAVAESRWLLVDALRESSSLRWASQRLDVEHNPRILDASISKQLVDVKVAPTRLHRYVVIKTLNDPPALTLSSKKKPSSIARCPSRSPLSPMVYYTYPLLLCDVADTEIDTNADTDTRNAAKAETPTVNTATPKPPPSPRRVVRERPRRTQSPALAPGRLGRESGERSGGWACGIDASGMTLDVDVPCVNDDDDVERIDSVLQAQGRGGLPPCFPLSLTRHPAPRSTFIEPMRLRTGHGMLAVGVGDGGEGNRVTSACSTRTNWGGRGAMRGEGDEDRDRDEDVDARVGSVGADLENSNTTGADLTSAISECESLVNRAYSVFYALFALVGAVVVALCVGRPPRTTSIKRLRHWIRTSSFFFFTTTTIWLFLLTATTMNPSRILVAISECTPLVNPSQLVLCTVALAVGAVVVTIRFGRPPRTTSLKRLRRWIRICELRIIARRTYNRLPPTLAEIRALRLLFRVATIAEFPDSYANDGYGATYFNAVVADETLGAYYEGLITAAEFLAEVRVKVGETVNLPNRQQGYNGCNFRQTHFWLCCFYPKKRKAAEKMSHSLFLDDAPRARLPCSCQPGKVHAEYWWLRDLGSFSEVGGRIRDVLALLGQPDLVRHDLRDAWLMSLVASDKRIRTAFLMKDDLGGAESMGLGRKYVGKVYSAGVPAGVPGGPPWGAPGGLAERRPFSGPFTILRKALFQPS</sequence>
<keyword evidence="2" id="KW-0812">Transmembrane</keyword>
<feature type="compositionally biased region" description="Polar residues" evidence="1">
    <location>
        <begin position="390"/>
        <end position="400"/>
    </location>
</feature>
<comment type="caution">
    <text evidence="3">The sequence shown here is derived from an EMBL/GenBank/DDBJ whole genome shotgun (WGS) entry which is preliminary data.</text>
</comment>
<dbReference type="EMBL" id="JARJCM010000063">
    <property type="protein sequence ID" value="KAJ7033756.1"/>
    <property type="molecule type" value="Genomic_DNA"/>
</dbReference>
<evidence type="ECO:0000256" key="1">
    <source>
        <dbReference type="SAM" id="MobiDB-lite"/>
    </source>
</evidence>
<name>A0AAD6X3Q8_9AGAR</name>
<dbReference type="AlphaFoldDB" id="A0AAD6X3Q8"/>
<feature type="transmembrane region" description="Helical" evidence="2">
    <location>
        <begin position="456"/>
        <end position="476"/>
    </location>
</feature>
<feature type="region of interest" description="Disordered" evidence="1">
    <location>
        <begin position="389"/>
        <end position="421"/>
    </location>
</feature>
<organism evidence="3 4">
    <name type="scientific">Mycena alexandri</name>
    <dbReference type="NCBI Taxonomy" id="1745969"/>
    <lineage>
        <taxon>Eukaryota</taxon>
        <taxon>Fungi</taxon>
        <taxon>Dikarya</taxon>
        <taxon>Basidiomycota</taxon>
        <taxon>Agaricomycotina</taxon>
        <taxon>Agaricomycetes</taxon>
        <taxon>Agaricomycetidae</taxon>
        <taxon>Agaricales</taxon>
        <taxon>Marasmiineae</taxon>
        <taxon>Mycenaceae</taxon>
        <taxon>Mycena</taxon>
    </lineage>
</organism>
<keyword evidence="2" id="KW-1133">Transmembrane helix</keyword>
<feature type="transmembrane region" description="Helical" evidence="2">
    <location>
        <begin position="535"/>
        <end position="555"/>
    </location>
</feature>
<evidence type="ECO:0000313" key="4">
    <source>
        <dbReference type="Proteomes" id="UP001218188"/>
    </source>
</evidence>